<evidence type="ECO:0000313" key="8">
    <source>
        <dbReference type="Proteomes" id="UP000618051"/>
    </source>
</evidence>
<evidence type="ECO:0000256" key="1">
    <source>
        <dbReference type="ARBA" id="ARBA00022443"/>
    </source>
</evidence>
<keyword evidence="4" id="KW-0472">Membrane</keyword>
<evidence type="ECO:0000259" key="5">
    <source>
        <dbReference type="PROSITE" id="PS50002"/>
    </source>
</evidence>
<dbReference type="GO" id="GO:0048156">
    <property type="term" value="F:tau protein binding"/>
    <property type="evidence" value="ECO:0007669"/>
    <property type="project" value="TreeGrafter"/>
</dbReference>
<dbReference type="PANTHER" id="PTHR46514">
    <property type="entry name" value="AMPHIPHYSIN"/>
    <property type="match status" value="1"/>
</dbReference>
<dbReference type="OrthoDB" id="446293at2759"/>
<dbReference type="InterPro" id="IPR035471">
    <property type="entry name" value="Amphiphysin-2_SH3"/>
</dbReference>
<evidence type="ECO:0000313" key="7">
    <source>
        <dbReference type="EMBL" id="KAI1237292.1"/>
    </source>
</evidence>
<evidence type="ECO:0000313" key="6">
    <source>
        <dbReference type="EMBL" id="KAG0128609.1"/>
    </source>
</evidence>
<keyword evidence="4" id="KW-1133">Transmembrane helix</keyword>
<dbReference type="SMART" id="SM00326">
    <property type="entry name" value="SH3"/>
    <property type="match status" value="1"/>
</dbReference>
<dbReference type="GO" id="GO:0030100">
    <property type="term" value="P:regulation of endocytosis"/>
    <property type="evidence" value="ECO:0007669"/>
    <property type="project" value="InterPro"/>
</dbReference>
<keyword evidence="8" id="KW-1185">Reference proteome</keyword>
<organism evidence="6">
    <name type="scientific">Lamprotornis superbus</name>
    <dbReference type="NCBI Taxonomy" id="245042"/>
    <lineage>
        <taxon>Eukaryota</taxon>
        <taxon>Metazoa</taxon>
        <taxon>Chordata</taxon>
        <taxon>Craniata</taxon>
        <taxon>Vertebrata</taxon>
        <taxon>Euteleostomi</taxon>
        <taxon>Archelosauria</taxon>
        <taxon>Archosauria</taxon>
        <taxon>Dinosauria</taxon>
        <taxon>Saurischia</taxon>
        <taxon>Theropoda</taxon>
        <taxon>Coelurosauria</taxon>
        <taxon>Aves</taxon>
        <taxon>Neognathae</taxon>
        <taxon>Neoaves</taxon>
        <taxon>Telluraves</taxon>
        <taxon>Australaves</taxon>
        <taxon>Passeriformes</taxon>
        <taxon>Sturnidae</taxon>
        <taxon>Lamprotornis</taxon>
    </lineage>
</organism>
<dbReference type="PROSITE" id="PS50002">
    <property type="entry name" value="SH3"/>
    <property type="match status" value="1"/>
</dbReference>
<dbReference type="AlphaFoldDB" id="A0A835P393"/>
<feature type="transmembrane region" description="Helical" evidence="4">
    <location>
        <begin position="69"/>
        <end position="95"/>
    </location>
</feature>
<dbReference type="PRINTS" id="PR00452">
    <property type="entry name" value="SH3DOMAIN"/>
</dbReference>
<dbReference type="PANTHER" id="PTHR46514:SF4">
    <property type="entry name" value="MYC BOX-DEPENDENT-INTERACTING PROTEIN 1"/>
    <property type="match status" value="1"/>
</dbReference>
<dbReference type="Proteomes" id="UP000618051">
    <property type="component" value="Unassembled WGS sequence"/>
</dbReference>
<reference evidence="6" key="1">
    <citation type="submission" date="2020-10" db="EMBL/GenBank/DDBJ databases">
        <title>Feather gene expression reveals the developmental basis of iridescence in African starlings.</title>
        <authorList>
            <person name="Rubenstein D.R."/>
        </authorList>
    </citation>
    <scope>NUCLEOTIDE SEQUENCE</scope>
    <source>
        <strain evidence="6">SS15</strain>
        <tissue evidence="6">Liver</tissue>
    </source>
</reference>
<dbReference type="EMBL" id="JADDUC020000008">
    <property type="protein sequence ID" value="KAI1237292.1"/>
    <property type="molecule type" value="Genomic_DNA"/>
</dbReference>
<dbReference type="PRINTS" id="PR01253">
    <property type="entry name" value="AMPHIPHYSIN2"/>
</dbReference>
<dbReference type="GO" id="GO:0005543">
    <property type="term" value="F:phospholipid binding"/>
    <property type="evidence" value="ECO:0007669"/>
    <property type="project" value="TreeGrafter"/>
</dbReference>
<gene>
    <name evidence="7" type="ORF">IHE44_0014554</name>
    <name evidence="6" type="ORF">IHE44_001556</name>
</gene>
<evidence type="ECO:0000256" key="2">
    <source>
        <dbReference type="PROSITE-ProRule" id="PRU00192"/>
    </source>
</evidence>
<dbReference type="InterPro" id="IPR003005">
    <property type="entry name" value="Amphiphysin"/>
</dbReference>
<dbReference type="GO" id="GO:0005886">
    <property type="term" value="C:plasma membrane"/>
    <property type="evidence" value="ECO:0007669"/>
    <property type="project" value="TreeGrafter"/>
</dbReference>
<dbReference type="PRINTS" id="PR01251">
    <property type="entry name" value="AMPHIPHYSIN"/>
</dbReference>
<dbReference type="FunFam" id="2.30.30.40:FF:000029">
    <property type="entry name" value="myc box-dependent-interacting protein 1 isoform X2"/>
    <property type="match status" value="1"/>
</dbReference>
<evidence type="ECO:0000256" key="4">
    <source>
        <dbReference type="SAM" id="Phobius"/>
    </source>
</evidence>
<evidence type="ECO:0000256" key="3">
    <source>
        <dbReference type="SAM" id="Coils"/>
    </source>
</evidence>
<dbReference type="Pfam" id="PF14604">
    <property type="entry name" value="SH3_9"/>
    <property type="match status" value="1"/>
</dbReference>
<name>A0A835P393_9PASS</name>
<dbReference type="SUPFAM" id="SSF50044">
    <property type="entry name" value="SH3-domain"/>
    <property type="match status" value="1"/>
</dbReference>
<dbReference type="CDD" id="cd12139">
    <property type="entry name" value="SH3_Bin1"/>
    <property type="match status" value="1"/>
</dbReference>
<dbReference type="InterPro" id="IPR036028">
    <property type="entry name" value="SH3-like_dom_sf"/>
</dbReference>
<protein>
    <recommendedName>
        <fullName evidence="5">SH3 domain-containing protein</fullName>
    </recommendedName>
</protein>
<sequence length="740" mass="84088">MTEAFPLWDFDITVETILPDFVLLKSLQKQLVQELKQLDQKQQLELKHLKLKLTQDRLRQRKTAVTNPAFLLLPLLSLGVFLLLTVLDFFSQWLFFPPLAATACQGSLPAVVVETFPATVNGTVEGGASSERADMPPGFLFKVQAMHDYTATDTDELQLKAGDVVLVIPFENPEEQDEGWLMGVKESDWIQHKELDQCRGVFPENFTERVQVVFIITLFRFSKYLFLCICDSHYSFKDYSYKNIHLNIHRNIYILKSGATIQYCIVPAEVVALCKKGMLFSGHAELKNMRKNVRVTWDDFFFFHFLSGMKKGKIETNKSFHTKMKPVSVKYLFDRIKERSQGEKECGVPDALTSSPLSSRERLYRAENKPVCLSALAPFCSSSHFPASPMLFEDDGSIKHIPPAKKCKARCINMSISKYCTKQLDSADTRKKSNSISSLGCQREATPCHTGTITPGTSADTSLLFLSVFFPYIYIKKLKQFKIFFSTQSDVTFILEGKSVGGTMTLQRLSALWPAATRRKEQQLVPLAMCRLWPHKPWQHIWSRIRLKGPFYNLSGPHHTEGRVGFPLGTQLEKEASKMEETHVAPEIQMPAMLHQALEMTEPCSNEDMKARLLFEIQSQSLLNAWEICVCVRSCRFVTFSVISDYRRAPVGVVAAADVSAMITCSIQAKEHERTGKWMEANVQSHSQQQACCCDPWMQQWIQHRTQHGNFPCSFQLCMCLMLHSEDGIYSHSAVLLSVA</sequence>
<dbReference type="EMBL" id="JADDUC010000013">
    <property type="protein sequence ID" value="KAG0128609.1"/>
    <property type="molecule type" value="Genomic_DNA"/>
</dbReference>
<comment type="caution">
    <text evidence="6">The sequence shown here is derived from an EMBL/GenBank/DDBJ whole genome shotgun (WGS) entry which is preliminary data.</text>
</comment>
<feature type="coiled-coil region" evidence="3">
    <location>
        <begin position="24"/>
        <end position="61"/>
    </location>
</feature>
<dbReference type="InterPro" id="IPR003023">
    <property type="entry name" value="Amphiphysin_2"/>
</dbReference>
<keyword evidence="4" id="KW-0812">Transmembrane</keyword>
<dbReference type="Gene3D" id="2.30.30.40">
    <property type="entry name" value="SH3 Domains"/>
    <property type="match status" value="1"/>
</dbReference>
<reference evidence="7 8" key="2">
    <citation type="journal article" date="2021" name="J. Hered.">
        <title>Feather Gene Expression Elucidates the Developmental Basis of Plumage Iridescence in African Starlings.</title>
        <authorList>
            <person name="Rubenstein D.R."/>
            <person name="Corvelo A."/>
            <person name="MacManes M.D."/>
            <person name="Maia R."/>
            <person name="Narzisi G."/>
            <person name="Rousaki A."/>
            <person name="Vandenabeele P."/>
            <person name="Shawkey M.D."/>
            <person name="Solomon J."/>
        </authorList>
    </citation>
    <scope>NUCLEOTIDE SEQUENCE [LARGE SCALE GENOMIC DNA]</scope>
    <source>
        <strain evidence="7">SS15</strain>
    </source>
</reference>
<proteinExistence type="predicted"/>
<keyword evidence="3" id="KW-0175">Coiled coil</keyword>
<accession>A0A835P393</accession>
<dbReference type="InterPro" id="IPR001452">
    <property type="entry name" value="SH3_domain"/>
</dbReference>
<feature type="domain" description="SH3" evidence="5">
    <location>
        <begin position="138"/>
        <end position="212"/>
    </location>
</feature>
<reference evidence="7" key="3">
    <citation type="submission" date="2022-01" db="EMBL/GenBank/DDBJ databases">
        <authorList>
            <person name="Rubenstein D.R."/>
        </authorList>
    </citation>
    <scope>NUCLEOTIDE SEQUENCE</scope>
    <source>
        <strain evidence="7">SS15</strain>
        <tissue evidence="7">Liver</tissue>
    </source>
</reference>
<keyword evidence="1 2" id="KW-0728">SH3 domain</keyword>
<dbReference type="GO" id="GO:0008021">
    <property type="term" value="C:synaptic vesicle"/>
    <property type="evidence" value="ECO:0007669"/>
    <property type="project" value="TreeGrafter"/>
</dbReference>